<proteinExistence type="predicted"/>
<gene>
    <name evidence="2" type="ORF">LCGC14_2418610</name>
</gene>
<organism evidence="2">
    <name type="scientific">marine sediment metagenome</name>
    <dbReference type="NCBI Taxonomy" id="412755"/>
    <lineage>
        <taxon>unclassified sequences</taxon>
        <taxon>metagenomes</taxon>
        <taxon>ecological metagenomes</taxon>
    </lineage>
</organism>
<dbReference type="SUPFAM" id="SSF51735">
    <property type="entry name" value="NAD(P)-binding Rossmann-fold domains"/>
    <property type="match status" value="1"/>
</dbReference>
<dbReference type="Pfam" id="PF01370">
    <property type="entry name" value="Epimerase"/>
    <property type="match status" value="1"/>
</dbReference>
<dbReference type="PANTHER" id="PTHR43238:SF1">
    <property type="entry name" value="GDP-L-FUCOSE SYNTHASE"/>
    <property type="match status" value="1"/>
</dbReference>
<feature type="non-terminal residue" evidence="2">
    <location>
        <position position="87"/>
    </location>
</feature>
<dbReference type="InterPro" id="IPR001509">
    <property type="entry name" value="Epimerase_deHydtase"/>
</dbReference>
<protein>
    <recommendedName>
        <fullName evidence="1">NAD-dependent epimerase/dehydratase domain-containing protein</fullName>
    </recommendedName>
</protein>
<dbReference type="GO" id="GO:0050577">
    <property type="term" value="F:GDP-L-fucose synthase activity"/>
    <property type="evidence" value="ECO:0007669"/>
    <property type="project" value="TreeGrafter"/>
</dbReference>
<dbReference type="Gene3D" id="3.40.50.720">
    <property type="entry name" value="NAD(P)-binding Rossmann-like Domain"/>
    <property type="match status" value="1"/>
</dbReference>
<dbReference type="EMBL" id="LAZR01036715">
    <property type="protein sequence ID" value="KKL24114.1"/>
    <property type="molecule type" value="Genomic_DNA"/>
</dbReference>
<feature type="domain" description="NAD-dependent epimerase/dehydratase" evidence="1">
    <location>
        <begin position="8"/>
        <end position="86"/>
    </location>
</feature>
<evidence type="ECO:0000313" key="2">
    <source>
        <dbReference type="EMBL" id="KKL24114.1"/>
    </source>
</evidence>
<dbReference type="PANTHER" id="PTHR43238">
    <property type="entry name" value="GDP-L-FUCOSE SYNTHASE"/>
    <property type="match status" value="1"/>
</dbReference>
<comment type="caution">
    <text evidence="2">The sequence shown here is derived from an EMBL/GenBank/DDBJ whole genome shotgun (WGS) entry which is preliminary data.</text>
</comment>
<sequence>MIEKGSKIYIAGHKGLVGSAITRKLRKEGYNNLVFKTHAELELTDQEKVFNFFLEESPEYVFLAAAKVGGILSNNTYPGQFIYSNLQ</sequence>
<evidence type="ECO:0000259" key="1">
    <source>
        <dbReference type="Pfam" id="PF01370"/>
    </source>
</evidence>
<name>A0A0F9BQF0_9ZZZZ</name>
<accession>A0A0F9BQF0</accession>
<reference evidence="2" key="1">
    <citation type="journal article" date="2015" name="Nature">
        <title>Complex archaea that bridge the gap between prokaryotes and eukaryotes.</title>
        <authorList>
            <person name="Spang A."/>
            <person name="Saw J.H."/>
            <person name="Jorgensen S.L."/>
            <person name="Zaremba-Niedzwiedzka K."/>
            <person name="Martijn J."/>
            <person name="Lind A.E."/>
            <person name="van Eijk R."/>
            <person name="Schleper C."/>
            <person name="Guy L."/>
            <person name="Ettema T.J."/>
        </authorList>
    </citation>
    <scope>NUCLEOTIDE SEQUENCE</scope>
</reference>
<dbReference type="InterPro" id="IPR036291">
    <property type="entry name" value="NAD(P)-bd_dom_sf"/>
</dbReference>
<dbReference type="AlphaFoldDB" id="A0A0F9BQF0"/>